<keyword evidence="3" id="KW-0813">Transport</keyword>
<evidence type="ECO:0000256" key="4">
    <source>
        <dbReference type="ARBA" id="ARBA00022692"/>
    </source>
</evidence>
<feature type="transmembrane region" description="Helical" evidence="8">
    <location>
        <begin position="74"/>
        <end position="102"/>
    </location>
</feature>
<feature type="transmembrane region" description="Helical" evidence="8">
    <location>
        <begin position="357"/>
        <end position="382"/>
    </location>
</feature>
<keyword evidence="10" id="KW-1185">Reference proteome</keyword>
<proteinExistence type="inferred from homology"/>
<dbReference type="Pfam" id="PF03169">
    <property type="entry name" value="OPT"/>
    <property type="match status" value="1"/>
</dbReference>
<dbReference type="PANTHER" id="PTHR31645">
    <property type="entry name" value="OLIGOPEPTIDE TRANSPORTER YGL114W-RELATED"/>
    <property type="match status" value="1"/>
</dbReference>
<feature type="transmembrane region" description="Helical" evidence="8">
    <location>
        <begin position="735"/>
        <end position="761"/>
    </location>
</feature>
<dbReference type="Proteomes" id="UP001244341">
    <property type="component" value="Chromosome 12b"/>
</dbReference>
<accession>A0ABY8UH83</accession>
<feature type="transmembrane region" description="Helical" evidence="8">
    <location>
        <begin position="584"/>
        <end position="599"/>
    </location>
</feature>
<comment type="subcellular location">
    <subcellularLocation>
        <location evidence="1">Membrane</location>
        <topology evidence="1">Multi-pass membrane protein</topology>
    </subcellularLocation>
</comment>
<dbReference type="InterPro" id="IPR004813">
    <property type="entry name" value="OPT"/>
</dbReference>
<feature type="region of interest" description="Disordered" evidence="7">
    <location>
        <begin position="30"/>
        <end position="53"/>
    </location>
</feature>
<feature type="transmembrane region" description="Helical" evidence="8">
    <location>
        <begin position="553"/>
        <end position="572"/>
    </location>
</feature>
<reference evidence="9 10" key="1">
    <citation type="submission" date="2023-05" db="EMBL/GenBank/DDBJ databases">
        <title>A 100% complete, gapless, phased diploid assembly of the Scenedesmus obliquus UTEX 3031 genome.</title>
        <authorList>
            <person name="Biondi T.C."/>
            <person name="Hanschen E.R."/>
            <person name="Kwon T."/>
            <person name="Eng W."/>
            <person name="Kruse C.P.S."/>
            <person name="Koehler S.I."/>
            <person name="Kunde Y."/>
            <person name="Gleasner C.D."/>
            <person name="You Mak K.T."/>
            <person name="Polle J."/>
            <person name="Hovde B.T."/>
            <person name="Starkenburg S.R."/>
        </authorList>
    </citation>
    <scope>NUCLEOTIDE SEQUENCE [LARGE SCALE GENOMIC DNA]</scope>
    <source>
        <strain evidence="9 10">DOE0152z</strain>
    </source>
</reference>
<name>A0ABY8UH83_TETOB</name>
<sequence length="830" mass="89417">MGVSSPHRNKDTSNLNSYFTDAVRKRTVHGSAPDLANVEPAVTDKAGKKHSDDETEKIISELPSWQDQLSTRGYIVGTALGCLFIIIGLKLGLGTAGIIPSLNIPGGLLSFAAIKSMTTLGSSMQVAQRAPMLHHMFFRHFGLQENAVMQTYLLSMMAGGFGSYITGMGYQAYRNLGGVPRDHPDFNPAVVYDPVPSNTVPYLLLVSVLGTFMLTQLRRLMICEWRLPFPSGTASGIMLTSFHTANGAAEALRKVKVLSYTGLASFLFSAFKWIFNGSDYACGFGVWPSFGFTALKYTFNFDWQLNYVGAGMICPHIVNWSMLLGAILSWGLMWPLMKTREGDWFPAGLDQHDFRGLFGYKVFLVISILMGEGLYMVIKVLISSGKDTLRRIRERRAAANLPRFTSSGGSSENIPASSAADLLDATLGPTSSKAGKDAESAAAAAAVGAAAGGVASKDAGSSSTHSTEQQQQQQQHGVMEHHLPPKMADGLPMDEDTETDNLLEFKETPAEKRLRTEVFLRETIPWWLAPLGYGGLAVLSIIFIPMIFAPVKWFYVAVAYAITPLFALPNSYGCGLTDWDCSSMYAKLALFVFAAWAGVEGNGVIVGLGICGVVINATSSAATLMGDFRTGYICLAAPRAMFGAQLVGQLLGALITPYAFMLFYRTGQVNVPGGPYPAPFADIYRGMAEIGTKGFGALPKYCTLLMGVFFIAGMLICLIRDLLPRKWAKWVPSPMALSIPFYIGAASAIDFWLGSVILMIWERLHPASAEQLGPTVGAGLLVGDGLWAIPSSLIAIAGKAPPLCMGFYGAPKCSLPYCMGIWRGGSKNGP</sequence>
<evidence type="ECO:0000256" key="1">
    <source>
        <dbReference type="ARBA" id="ARBA00004141"/>
    </source>
</evidence>
<keyword evidence="5 8" id="KW-1133">Transmembrane helix</keyword>
<feature type="transmembrane region" description="Helical" evidence="8">
    <location>
        <begin position="524"/>
        <end position="547"/>
    </location>
</feature>
<dbReference type="EMBL" id="CP126219">
    <property type="protein sequence ID" value="WIA20744.1"/>
    <property type="molecule type" value="Genomic_DNA"/>
</dbReference>
<dbReference type="PANTHER" id="PTHR31645:SF0">
    <property type="entry name" value="OLIGOPEPTIDE TRANSPORTER YGL114W-RELATED"/>
    <property type="match status" value="1"/>
</dbReference>
<evidence type="ECO:0000313" key="9">
    <source>
        <dbReference type="EMBL" id="WIA20744.1"/>
    </source>
</evidence>
<protein>
    <submittedName>
        <fullName evidence="9">Uncharacterized protein</fullName>
    </submittedName>
</protein>
<feature type="transmembrane region" description="Helical" evidence="8">
    <location>
        <begin position="605"/>
        <end position="625"/>
    </location>
</feature>
<comment type="similarity">
    <text evidence="2">Belongs to the YSL (TC 2.A.67.2) family.</text>
</comment>
<gene>
    <name evidence="9" type="ORF">OEZ85_005112</name>
</gene>
<keyword evidence="6 8" id="KW-0472">Membrane</keyword>
<feature type="transmembrane region" description="Helical" evidence="8">
    <location>
        <begin position="147"/>
        <end position="166"/>
    </location>
</feature>
<evidence type="ECO:0000313" key="10">
    <source>
        <dbReference type="Proteomes" id="UP001244341"/>
    </source>
</evidence>
<keyword evidence="4 8" id="KW-0812">Transmembrane</keyword>
<evidence type="ECO:0000256" key="5">
    <source>
        <dbReference type="ARBA" id="ARBA00022989"/>
    </source>
</evidence>
<feature type="transmembrane region" description="Helical" evidence="8">
    <location>
        <begin position="200"/>
        <end position="217"/>
    </location>
</feature>
<feature type="transmembrane region" description="Helical" evidence="8">
    <location>
        <begin position="108"/>
        <end position="127"/>
    </location>
</feature>
<evidence type="ECO:0000256" key="3">
    <source>
        <dbReference type="ARBA" id="ARBA00022448"/>
    </source>
</evidence>
<evidence type="ECO:0000256" key="8">
    <source>
        <dbReference type="SAM" id="Phobius"/>
    </source>
</evidence>
<feature type="transmembrane region" description="Helical" evidence="8">
    <location>
        <begin position="646"/>
        <end position="664"/>
    </location>
</feature>
<evidence type="ECO:0000256" key="6">
    <source>
        <dbReference type="ARBA" id="ARBA00023136"/>
    </source>
</evidence>
<organism evidence="9 10">
    <name type="scientific">Tetradesmus obliquus</name>
    <name type="common">Green alga</name>
    <name type="synonym">Acutodesmus obliquus</name>
    <dbReference type="NCBI Taxonomy" id="3088"/>
    <lineage>
        <taxon>Eukaryota</taxon>
        <taxon>Viridiplantae</taxon>
        <taxon>Chlorophyta</taxon>
        <taxon>core chlorophytes</taxon>
        <taxon>Chlorophyceae</taxon>
        <taxon>CS clade</taxon>
        <taxon>Sphaeropleales</taxon>
        <taxon>Scenedesmaceae</taxon>
        <taxon>Tetradesmus</taxon>
    </lineage>
</organism>
<dbReference type="NCBIfam" id="TIGR00728">
    <property type="entry name" value="OPT_sfam"/>
    <property type="match status" value="1"/>
</dbReference>
<evidence type="ECO:0000256" key="2">
    <source>
        <dbReference type="ARBA" id="ARBA00010276"/>
    </source>
</evidence>
<feature type="compositionally biased region" description="Low complexity" evidence="7">
    <location>
        <begin position="455"/>
        <end position="475"/>
    </location>
</feature>
<evidence type="ECO:0000256" key="7">
    <source>
        <dbReference type="SAM" id="MobiDB-lite"/>
    </source>
</evidence>
<feature type="transmembrane region" description="Helical" evidence="8">
    <location>
        <begin position="704"/>
        <end position="723"/>
    </location>
</feature>
<feature type="region of interest" description="Disordered" evidence="7">
    <location>
        <begin position="455"/>
        <end position="496"/>
    </location>
</feature>
<dbReference type="InterPro" id="IPR045035">
    <property type="entry name" value="YSL-like"/>
</dbReference>